<feature type="region of interest" description="Disordered" evidence="1">
    <location>
        <begin position="30"/>
        <end position="51"/>
    </location>
</feature>
<name>A0A5B7G4T5_PORTR</name>
<organism evidence="2 3">
    <name type="scientific">Portunus trituberculatus</name>
    <name type="common">Swimming crab</name>
    <name type="synonym">Neptunus trituberculatus</name>
    <dbReference type="NCBI Taxonomy" id="210409"/>
    <lineage>
        <taxon>Eukaryota</taxon>
        <taxon>Metazoa</taxon>
        <taxon>Ecdysozoa</taxon>
        <taxon>Arthropoda</taxon>
        <taxon>Crustacea</taxon>
        <taxon>Multicrustacea</taxon>
        <taxon>Malacostraca</taxon>
        <taxon>Eumalacostraca</taxon>
        <taxon>Eucarida</taxon>
        <taxon>Decapoda</taxon>
        <taxon>Pleocyemata</taxon>
        <taxon>Brachyura</taxon>
        <taxon>Eubrachyura</taxon>
        <taxon>Portunoidea</taxon>
        <taxon>Portunidae</taxon>
        <taxon>Portuninae</taxon>
        <taxon>Portunus</taxon>
    </lineage>
</organism>
<dbReference type="EMBL" id="VSRR010012966">
    <property type="protein sequence ID" value="MPC55190.1"/>
    <property type="molecule type" value="Genomic_DNA"/>
</dbReference>
<reference evidence="2 3" key="1">
    <citation type="submission" date="2019-05" db="EMBL/GenBank/DDBJ databases">
        <title>Another draft genome of Portunus trituberculatus and its Hox gene families provides insights of decapod evolution.</title>
        <authorList>
            <person name="Jeong J.-H."/>
            <person name="Song I."/>
            <person name="Kim S."/>
            <person name="Choi T."/>
            <person name="Kim D."/>
            <person name="Ryu S."/>
            <person name="Kim W."/>
        </authorList>
    </citation>
    <scope>NUCLEOTIDE SEQUENCE [LARGE SCALE GENOMIC DNA]</scope>
    <source>
        <tissue evidence="2">Muscle</tissue>
    </source>
</reference>
<sequence>MTHLNLKRREARVPSLAATHEIHSHTQLCEDVQPGRGGPTSPPPAVVEKSPAWNEHNNLKHCPCWCCLEY</sequence>
<evidence type="ECO:0000313" key="3">
    <source>
        <dbReference type="Proteomes" id="UP000324222"/>
    </source>
</evidence>
<evidence type="ECO:0000256" key="1">
    <source>
        <dbReference type="SAM" id="MobiDB-lite"/>
    </source>
</evidence>
<evidence type="ECO:0000313" key="2">
    <source>
        <dbReference type="EMBL" id="MPC55190.1"/>
    </source>
</evidence>
<comment type="caution">
    <text evidence="2">The sequence shown here is derived from an EMBL/GenBank/DDBJ whole genome shotgun (WGS) entry which is preliminary data.</text>
</comment>
<protein>
    <submittedName>
        <fullName evidence="2">Uncharacterized protein</fullName>
    </submittedName>
</protein>
<keyword evidence="3" id="KW-1185">Reference proteome</keyword>
<dbReference type="AlphaFoldDB" id="A0A5B7G4T5"/>
<accession>A0A5B7G4T5</accession>
<dbReference type="Proteomes" id="UP000324222">
    <property type="component" value="Unassembled WGS sequence"/>
</dbReference>
<proteinExistence type="predicted"/>
<gene>
    <name evidence="2" type="ORF">E2C01_049121</name>
</gene>